<dbReference type="EMBL" id="GG662828">
    <property type="protein sequence ID" value="EWS76089.1"/>
    <property type="molecule type" value="Genomic_DNA"/>
</dbReference>
<protein>
    <submittedName>
        <fullName evidence="2">Transmembrane protein, putative</fullName>
    </submittedName>
</protein>
<dbReference type="Proteomes" id="UP000009168">
    <property type="component" value="Unassembled WGS sequence"/>
</dbReference>
<keyword evidence="1" id="KW-0472">Membrane</keyword>
<evidence type="ECO:0000313" key="2">
    <source>
        <dbReference type="EMBL" id="EWS76089.1"/>
    </source>
</evidence>
<keyword evidence="1 2" id="KW-0812">Transmembrane</keyword>
<evidence type="ECO:0000313" key="3">
    <source>
        <dbReference type="Proteomes" id="UP000009168"/>
    </source>
</evidence>
<accession>W7XLD3</accession>
<dbReference type="GeneID" id="24439549"/>
<dbReference type="KEGG" id="tet:TTHERM_000554579"/>
<feature type="transmembrane region" description="Helical" evidence="1">
    <location>
        <begin position="27"/>
        <end position="49"/>
    </location>
</feature>
<reference evidence="3" key="1">
    <citation type="journal article" date="2006" name="PLoS Biol.">
        <title>Macronuclear genome sequence of the ciliate Tetrahymena thermophila, a model eukaryote.</title>
        <authorList>
            <person name="Eisen J.A."/>
            <person name="Coyne R.S."/>
            <person name="Wu M."/>
            <person name="Wu D."/>
            <person name="Thiagarajan M."/>
            <person name="Wortman J.R."/>
            <person name="Badger J.H."/>
            <person name="Ren Q."/>
            <person name="Amedeo P."/>
            <person name="Jones K.M."/>
            <person name="Tallon L.J."/>
            <person name="Delcher A.L."/>
            <person name="Salzberg S.L."/>
            <person name="Silva J.C."/>
            <person name="Haas B.J."/>
            <person name="Majoros W.H."/>
            <person name="Farzad M."/>
            <person name="Carlton J.M."/>
            <person name="Smith R.K. Jr."/>
            <person name="Garg J."/>
            <person name="Pearlman R.E."/>
            <person name="Karrer K.M."/>
            <person name="Sun L."/>
            <person name="Manning G."/>
            <person name="Elde N.C."/>
            <person name="Turkewitz A.P."/>
            <person name="Asai D.J."/>
            <person name="Wilkes D.E."/>
            <person name="Wang Y."/>
            <person name="Cai H."/>
            <person name="Collins K."/>
            <person name="Stewart B.A."/>
            <person name="Lee S.R."/>
            <person name="Wilamowska K."/>
            <person name="Weinberg Z."/>
            <person name="Ruzzo W.L."/>
            <person name="Wloga D."/>
            <person name="Gaertig J."/>
            <person name="Frankel J."/>
            <person name="Tsao C.-C."/>
            <person name="Gorovsky M.A."/>
            <person name="Keeling P.J."/>
            <person name="Waller R.F."/>
            <person name="Patron N.J."/>
            <person name="Cherry J.M."/>
            <person name="Stover N.A."/>
            <person name="Krieger C.J."/>
            <person name="del Toro C."/>
            <person name="Ryder H.F."/>
            <person name="Williamson S.C."/>
            <person name="Barbeau R.A."/>
            <person name="Hamilton E.P."/>
            <person name="Orias E."/>
        </authorList>
    </citation>
    <scope>NUCLEOTIDE SEQUENCE [LARGE SCALE GENOMIC DNA]</scope>
    <source>
        <strain evidence="3">SB210</strain>
    </source>
</reference>
<organism evidence="2 3">
    <name type="scientific">Tetrahymena thermophila (strain SB210)</name>
    <dbReference type="NCBI Taxonomy" id="312017"/>
    <lineage>
        <taxon>Eukaryota</taxon>
        <taxon>Sar</taxon>
        <taxon>Alveolata</taxon>
        <taxon>Ciliophora</taxon>
        <taxon>Intramacronucleata</taxon>
        <taxon>Oligohymenophorea</taxon>
        <taxon>Hymenostomatida</taxon>
        <taxon>Tetrahymenina</taxon>
        <taxon>Tetrahymenidae</taxon>
        <taxon>Tetrahymena</taxon>
    </lineage>
</organism>
<dbReference type="RefSeq" id="XP_012651396.1">
    <property type="nucleotide sequence ID" value="XM_012795942.1"/>
</dbReference>
<evidence type="ECO:0000256" key="1">
    <source>
        <dbReference type="SAM" id="Phobius"/>
    </source>
</evidence>
<dbReference type="AlphaFoldDB" id="W7XLD3"/>
<gene>
    <name evidence="2" type="ORF">TTHERM_000554579</name>
</gene>
<keyword evidence="1" id="KW-1133">Transmembrane helix</keyword>
<sequence length="383" mass="44652">MSIKKYDMFSSYFFFNLGNQQNKKGTFIGALLTIAVIASALTYFVYLTIQYFDNQIDPKYKSQNFITEDLVEVNLTNDLVGFRFEYDVNKNVLDLEAQQNKTYVVFKAFFNYQNSTFASMTPIDIVNCTNPQLEGYLCIDFSKVSNFTLNINTKNNYKTALYVLTYGCLDINGFQKTSPSNCANQDEINNIVNGEKASLRTKLLSAQFNTTSKQKQSSYRNNYMYTSADQAIEVSYKLQKQITKVRKVFQYNQQVFMNLLFNMNKFIQLVLGIRLQYKEEYSHMDNQQKIAIPYFRANNNSMSQKFSTIIANENDCQSQISPKRETEQQNLQTEQEKIEQTITITNQHEKSDFFDKQMVYAEIQLGRRFLKSILKNSFTKIKV</sequence>
<keyword evidence="3" id="KW-1185">Reference proteome</keyword>
<dbReference type="InParanoid" id="W7XLD3"/>
<name>W7XLD3_TETTS</name>
<dbReference type="OrthoDB" id="302623at2759"/>
<proteinExistence type="predicted"/>